<dbReference type="GO" id="GO:0006310">
    <property type="term" value="P:DNA recombination"/>
    <property type="evidence" value="ECO:0007669"/>
    <property type="project" value="InterPro"/>
</dbReference>
<comment type="similarity">
    <text evidence="1">Belongs to the RecJ family.</text>
</comment>
<accession>A0A2G9YT96</accession>
<organism evidence="9 10">
    <name type="scientific">Candidatus Nealsonbacteria bacterium CG23_combo_of_CG06-09_8_20_14_all_40_13</name>
    <dbReference type="NCBI Taxonomy" id="1974724"/>
    <lineage>
        <taxon>Bacteria</taxon>
        <taxon>Candidatus Nealsoniibacteriota</taxon>
    </lineage>
</organism>
<protein>
    <recommendedName>
        <fullName evidence="2">Single-stranded-DNA-specific exonuclease RecJ</fullName>
    </recommendedName>
</protein>
<dbReference type="GO" id="GO:0008409">
    <property type="term" value="F:5'-3' exonuclease activity"/>
    <property type="evidence" value="ECO:0007669"/>
    <property type="project" value="InterPro"/>
</dbReference>
<dbReference type="InterPro" id="IPR038763">
    <property type="entry name" value="DHH_sf"/>
</dbReference>
<dbReference type="NCBIfam" id="TIGR00644">
    <property type="entry name" value="recJ"/>
    <property type="match status" value="1"/>
</dbReference>
<comment type="caution">
    <text evidence="9">The sequence shown here is derived from an EMBL/GenBank/DDBJ whole genome shotgun (WGS) entry which is preliminary data.</text>
</comment>
<dbReference type="Proteomes" id="UP000231567">
    <property type="component" value="Unassembled WGS sequence"/>
</dbReference>
<reference evidence="9 10" key="1">
    <citation type="submission" date="2017-09" db="EMBL/GenBank/DDBJ databases">
        <title>Depth-based differentiation of microbial function through sediment-hosted aquifers and enrichment of novel symbionts in the deep terrestrial subsurface.</title>
        <authorList>
            <person name="Probst A.J."/>
            <person name="Ladd B."/>
            <person name="Jarett J.K."/>
            <person name="Geller-Mcgrath D.E."/>
            <person name="Sieber C.M."/>
            <person name="Emerson J.B."/>
            <person name="Anantharaman K."/>
            <person name="Thomas B.C."/>
            <person name="Malmstrom R."/>
            <person name="Stieglmeier M."/>
            <person name="Klingl A."/>
            <person name="Woyke T."/>
            <person name="Ryan C.M."/>
            <person name="Banfield J.F."/>
        </authorList>
    </citation>
    <scope>NUCLEOTIDE SEQUENCE [LARGE SCALE GENOMIC DNA]</scope>
    <source>
        <strain evidence="9">CG23_combo_of_CG06-09_8_20_14_all_40_13</strain>
    </source>
</reference>
<dbReference type="GO" id="GO:0003676">
    <property type="term" value="F:nucleic acid binding"/>
    <property type="evidence" value="ECO:0007669"/>
    <property type="project" value="InterPro"/>
</dbReference>
<dbReference type="Pfam" id="PF17768">
    <property type="entry name" value="RecJ_OB"/>
    <property type="match status" value="1"/>
</dbReference>
<dbReference type="PANTHER" id="PTHR30255">
    <property type="entry name" value="SINGLE-STRANDED-DNA-SPECIFIC EXONUCLEASE RECJ"/>
    <property type="match status" value="1"/>
</dbReference>
<dbReference type="SUPFAM" id="SSF64182">
    <property type="entry name" value="DHH phosphoesterases"/>
    <property type="match status" value="1"/>
</dbReference>
<name>A0A2G9YT96_9BACT</name>
<gene>
    <name evidence="9" type="primary">recJ</name>
    <name evidence="9" type="ORF">COX39_00020</name>
</gene>
<evidence type="ECO:0000256" key="1">
    <source>
        <dbReference type="ARBA" id="ARBA00005915"/>
    </source>
</evidence>
<feature type="domain" description="RecJ OB" evidence="8">
    <location>
        <begin position="455"/>
        <end position="557"/>
    </location>
</feature>
<dbReference type="InterPro" id="IPR041122">
    <property type="entry name" value="RecJ_OB"/>
</dbReference>
<dbReference type="GO" id="GO:0006281">
    <property type="term" value="P:DNA repair"/>
    <property type="evidence" value="ECO:0007669"/>
    <property type="project" value="InterPro"/>
</dbReference>
<evidence type="ECO:0000313" key="10">
    <source>
        <dbReference type="Proteomes" id="UP000231567"/>
    </source>
</evidence>
<dbReference type="InterPro" id="IPR004610">
    <property type="entry name" value="RecJ"/>
</dbReference>
<proteinExistence type="inferred from homology"/>
<sequence>MNKRWEILSKKSDDIIKQILINRNIPESEKEDFLNPDFEKGLQDPFQILEMQKAAAHVKGDILKGERLGIFADYDADGIPASAFLYKAIIFLQEKLNSKVLPPAIYIPKREEGYGLSKEGIDSLNKAACQTIFAVDLGSTNKDEISYAKKKGLNVIVLDHHQILKTEFPNEALAVLNLKIKNQTYNFKDFSSAGVAFKFVQSLFQASQISKGAADRFLKWNLDLVAISTICDIVPLLGENRILAKFGLIVLQKTKNLGLQKLYQKMQIDPAKIGPYNVSFQIGPRLNAPGRMDSATESFYLLISEDEKETEKLAIYLDETNKKRQLELDRCLKEAKEKIIKNNLHKKKVILIYDKNWSKGIVGLVAGKLMEEFARPTFVLEEGDKTCSGSARSIQGFHLVETLEKAKEYLVSHGGHARAAGLTLETQHLENLYNRLLEIAETKLKDEDLTPKITIDAVLLTNDINYKLYRQLEKLQPHGFGNPKPVFLSHKMVLEDIRCVGRQLRHLKLKVSGFDAIGFDFGGCFADLKVNEKIDIVYNLDENTYNGESKLQFKILDLKKSPV</sequence>
<feature type="domain" description="DHHA1" evidence="7">
    <location>
        <begin position="347"/>
        <end position="439"/>
    </location>
</feature>
<dbReference type="Pfam" id="PF01368">
    <property type="entry name" value="DHH"/>
    <property type="match status" value="1"/>
</dbReference>
<evidence type="ECO:0000256" key="3">
    <source>
        <dbReference type="ARBA" id="ARBA00022722"/>
    </source>
</evidence>
<evidence type="ECO:0000256" key="4">
    <source>
        <dbReference type="ARBA" id="ARBA00022801"/>
    </source>
</evidence>
<dbReference type="EMBL" id="PCRM01000001">
    <property type="protein sequence ID" value="PIP21973.1"/>
    <property type="molecule type" value="Genomic_DNA"/>
</dbReference>
<evidence type="ECO:0000259" key="7">
    <source>
        <dbReference type="Pfam" id="PF02272"/>
    </source>
</evidence>
<evidence type="ECO:0000256" key="5">
    <source>
        <dbReference type="ARBA" id="ARBA00022839"/>
    </source>
</evidence>
<keyword evidence="4" id="KW-0378">Hydrolase</keyword>
<evidence type="ECO:0000259" key="8">
    <source>
        <dbReference type="Pfam" id="PF17768"/>
    </source>
</evidence>
<dbReference type="Pfam" id="PF02272">
    <property type="entry name" value="DHHA1"/>
    <property type="match status" value="1"/>
</dbReference>
<evidence type="ECO:0000259" key="6">
    <source>
        <dbReference type="Pfam" id="PF01368"/>
    </source>
</evidence>
<dbReference type="PANTHER" id="PTHR30255:SF2">
    <property type="entry name" value="SINGLE-STRANDED-DNA-SPECIFIC EXONUCLEASE RECJ"/>
    <property type="match status" value="1"/>
</dbReference>
<dbReference type="InterPro" id="IPR001667">
    <property type="entry name" value="DDH_dom"/>
</dbReference>
<feature type="domain" description="DDH" evidence="6">
    <location>
        <begin position="70"/>
        <end position="211"/>
    </location>
</feature>
<dbReference type="AlphaFoldDB" id="A0A2G9YT96"/>
<evidence type="ECO:0000256" key="2">
    <source>
        <dbReference type="ARBA" id="ARBA00019841"/>
    </source>
</evidence>
<evidence type="ECO:0000313" key="9">
    <source>
        <dbReference type="EMBL" id="PIP21973.1"/>
    </source>
</evidence>
<dbReference type="InterPro" id="IPR051673">
    <property type="entry name" value="SSDNA_exonuclease_RecJ"/>
</dbReference>
<dbReference type="Gene3D" id="2.40.50.460">
    <property type="match status" value="1"/>
</dbReference>
<keyword evidence="5 9" id="KW-0269">Exonuclease</keyword>
<dbReference type="InterPro" id="IPR003156">
    <property type="entry name" value="DHHA1_dom"/>
</dbReference>
<dbReference type="Gene3D" id="3.90.1640.30">
    <property type="match status" value="1"/>
</dbReference>
<keyword evidence="3" id="KW-0540">Nuclease</keyword>